<evidence type="ECO:0000313" key="4">
    <source>
        <dbReference type="EMBL" id="MFL0245798.1"/>
    </source>
</evidence>
<dbReference type="RefSeq" id="WP_406768254.1">
    <property type="nucleotide sequence ID" value="NZ_JBJHZZ010000001.1"/>
</dbReference>
<dbReference type="Pfam" id="PF00291">
    <property type="entry name" value="PALP"/>
    <property type="match status" value="1"/>
</dbReference>
<organism evidence="4 5">
    <name type="scientific">Candidatus Clostridium stratigraminis</name>
    <dbReference type="NCBI Taxonomy" id="3381661"/>
    <lineage>
        <taxon>Bacteria</taxon>
        <taxon>Bacillati</taxon>
        <taxon>Bacillota</taxon>
        <taxon>Clostridia</taxon>
        <taxon>Eubacteriales</taxon>
        <taxon>Clostridiaceae</taxon>
        <taxon>Clostridium</taxon>
    </lineage>
</organism>
<dbReference type="InterPro" id="IPR036052">
    <property type="entry name" value="TrpB-like_PALP_sf"/>
</dbReference>
<sequence length="495" mass="56136">MHNLIDLKINEEQLNKTVESIKERNIVIPTLAQMKDPNKIPEKVKEKLKHTGLMDIDPINLFRISWKNEAVKEGGLYNELPNYVEIPSEITGVKARIFAMAGKFFPIGAHKVGASFACLVPRLVTGQFDPKYHEAVWPSTGNYCRGGAYNSTLLGCKSIAILPENMSKERFEWLSKVAGEVIATPGCESNVKEIYDKTWELRRTRDNVVIFNQFGELGNHLWHYEVTGNAMNEIFKAEAGPNGKVAGVCLTSGSGGTLGSADFIKDQYPNAKFAVGEALQCPTLLSNGFGDHRIEGIGDKHVPWIHNVRNTDMVIAIDDNDALGMFRLFNEPAGQEYLRKLGISEEVIEKLSWVGISGAANIISCIKFAKYYELTENDMVMTVLTDSAEMYKSRLEEMEAERGRKYEMLDAAIDHNRNVLGVRTDSMEELTYQSKKRIHNLKYYTWIEQQMYDLDELNAQWYDYDNYWGKLHTMGPELDKLIEEFNEKTGLTKDL</sequence>
<evidence type="ECO:0000313" key="5">
    <source>
        <dbReference type="Proteomes" id="UP001623591"/>
    </source>
</evidence>
<protein>
    <submittedName>
        <fullName evidence="4">Pyridoxal-phosphate dependent enzyme</fullName>
    </submittedName>
</protein>
<proteinExistence type="predicted"/>
<accession>A0ABW8T226</accession>
<evidence type="ECO:0000259" key="3">
    <source>
        <dbReference type="Pfam" id="PF00291"/>
    </source>
</evidence>
<dbReference type="SUPFAM" id="SSF53686">
    <property type="entry name" value="Tryptophan synthase beta subunit-like PLP-dependent enzymes"/>
    <property type="match status" value="1"/>
</dbReference>
<dbReference type="Gene3D" id="3.40.50.1100">
    <property type="match status" value="2"/>
</dbReference>
<evidence type="ECO:0000256" key="2">
    <source>
        <dbReference type="ARBA" id="ARBA00022898"/>
    </source>
</evidence>
<name>A0ABW8T226_9CLOT</name>
<gene>
    <name evidence="4" type="ORF">ACJDUG_02255</name>
</gene>
<dbReference type="PANTHER" id="PTHR10314">
    <property type="entry name" value="CYSTATHIONINE BETA-SYNTHASE"/>
    <property type="match status" value="1"/>
</dbReference>
<keyword evidence="2" id="KW-0663">Pyridoxal phosphate</keyword>
<reference evidence="4 5" key="1">
    <citation type="submission" date="2024-11" db="EMBL/GenBank/DDBJ databases">
        <authorList>
            <person name="Heng Y.C."/>
            <person name="Lim A.C.H."/>
            <person name="Lee J.K.Y."/>
            <person name="Kittelmann S."/>
        </authorList>
    </citation>
    <scope>NUCLEOTIDE SEQUENCE [LARGE SCALE GENOMIC DNA]</scope>
    <source>
        <strain evidence="4 5">WILCCON 0185</strain>
    </source>
</reference>
<dbReference type="Proteomes" id="UP001623591">
    <property type="component" value="Unassembled WGS sequence"/>
</dbReference>
<keyword evidence="5" id="KW-1185">Reference proteome</keyword>
<feature type="domain" description="Tryptophan synthase beta chain-like PALP" evidence="3">
    <location>
        <begin position="94"/>
        <end position="330"/>
    </location>
</feature>
<evidence type="ECO:0000256" key="1">
    <source>
        <dbReference type="ARBA" id="ARBA00001933"/>
    </source>
</evidence>
<dbReference type="EMBL" id="JBJHZZ010000001">
    <property type="protein sequence ID" value="MFL0245798.1"/>
    <property type="molecule type" value="Genomic_DNA"/>
</dbReference>
<comment type="cofactor">
    <cofactor evidence="1">
        <name>pyridoxal 5'-phosphate</name>
        <dbReference type="ChEBI" id="CHEBI:597326"/>
    </cofactor>
</comment>
<dbReference type="InterPro" id="IPR001926">
    <property type="entry name" value="TrpB-like_PALP"/>
</dbReference>
<dbReference type="InterPro" id="IPR050214">
    <property type="entry name" value="Cys_Synth/Cystath_Beta-Synth"/>
</dbReference>
<comment type="caution">
    <text evidence="4">The sequence shown here is derived from an EMBL/GenBank/DDBJ whole genome shotgun (WGS) entry which is preliminary data.</text>
</comment>